<feature type="domain" description="Methyltransferase FkbM" evidence="1">
    <location>
        <begin position="261"/>
        <end position="421"/>
    </location>
</feature>
<dbReference type="AlphaFoldDB" id="A0A242WBM4"/>
<evidence type="ECO:0000313" key="2">
    <source>
        <dbReference type="EMBL" id="OTW51435.1"/>
    </source>
</evidence>
<dbReference type="PANTHER" id="PTHR34203:SF15">
    <property type="entry name" value="SLL1173 PROTEIN"/>
    <property type="match status" value="1"/>
</dbReference>
<proteinExistence type="predicted"/>
<gene>
    <name evidence="2" type="ORF">BK699_07560</name>
</gene>
<dbReference type="EMBL" id="NFCF01000059">
    <property type="protein sequence ID" value="OTW51435.1"/>
    <property type="molecule type" value="Genomic_DNA"/>
</dbReference>
<dbReference type="SUPFAM" id="SSF53335">
    <property type="entry name" value="S-adenosyl-L-methionine-dependent methyltransferases"/>
    <property type="match status" value="1"/>
</dbReference>
<dbReference type="NCBIfam" id="TIGR01444">
    <property type="entry name" value="fkbM_fam"/>
    <property type="match status" value="1"/>
</dbReference>
<dbReference type="GO" id="GO:0032259">
    <property type="term" value="P:methylation"/>
    <property type="evidence" value="ECO:0007669"/>
    <property type="project" value="UniProtKB-KW"/>
</dbReference>
<reference evidence="2 3" key="1">
    <citation type="submission" date="2016-10" db="EMBL/GenBank/DDBJ databases">
        <title>Comparative genomics of Bacillus thuringiensis reveals a path to pathogens against multiple invertebrate hosts.</title>
        <authorList>
            <person name="Zheng J."/>
            <person name="Gao Q."/>
            <person name="Liu H."/>
            <person name="Peng D."/>
            <person name="Ruan L."/>
            <person name="Sun M."/>
        </authorList>
    </citation>
    <scope>NUCLEOTIDE SEQUENCE [LARGE SCALE GENOMIC DNA]</scope>
    <source>
        <strain evidence="2">BGSC 4AC1</strain>
    </source>
</reference>
<keyword evidence="2" id="KW-0808">Transferase</keyword>
<evidence type="ECO:0000313" key="3">
    <source>
        <dbReference type="Proteomes" id="UP000195152"/>
    </source>
</evidence>
<dbReference type="InterPro" id="IPR006342">
    <property type="entry name" value="FkbM_mtfrase"/>
</dbReference>
<dbReference type="InterPro" id="IPR029063">
    <property type="entry name" value="SAM-dependent_MTases_sf"/>
</dbReference>
<sequence length="451" mass="52137">MGTLIMENETNLSEVELRKNLIANINDCKTLLQLGEIYYSSGRYYLAANYLSYVMKMTNDAALYEKSNQLLFLAERAIQINNNDKMFSNFEFLDTLIMELLNCLKNHYYYNIDIELFELMHVRPSVDSIVVNTQNEKEEIVKHLQGLEELYFNLNDSFSKELLIKLLTFRLLGNHKVKMPLNTIDYWKQRKSIPNLIHSSETLQTNYHNWTLQLFDLTPLKYNLRLFYVPMGISATFLDKQYEYNKISPVIKVKEGDVVIDAGGCFGDTALYFAHEVGETGHVYTIEFIPSNLEIMSKNINLNEKIQNNITIVKHPLWNVSNTSLYYKDQGAASFVTFSKESGVTDKVSTITIDNLVVEHKLHKLDFIKMDIEGAEMNALKGAIHSITTFRPTLAIAIYHQISDFVNVMRFINDLNLGYQFYLGHYTVNAQETILFAVAREKMEVSDENEE</sequence>
<organism evidence="2 3">
    <name type="scientific">Bacillus thuringiensis serovar mexicanensis</name>
    <dbReference type="NCBI Taxonomy" id="180868"/>
    <lineage>
        <taxon>Bacteria</taxon>
        <taxon>Bacillati</taxon>
        <taxon>Bacillota</taxon>
        <taxon>Bacilli</taxon>
        <taxon>Bacillales</taxon>
        <taxon>Bacillaceae</taxon>
        <taxon>Bacillus</taxon>
        <taxon>Bacillus cereus group</taxon>
    </lineage>
</organism>
<evidence type="ECO:0000259" key="1">
    <source>
        <dbReference type="Pfam" id="PF05050"/>
    </source>
</evidence>
<name>A0A242WBM4_BACTU</name>
<accession>A0A242WBM4</accession>
<dbReference type="InterPro" id="IPR052514">
    <property type="entry name" value="SAM-dependent_MTase"/>
</dbReference>
<dbReference type="PANTHER" id="PTHR34203">
    <property type="entry name" value="METHYLTRANSFERASE, FKBM FAMILY PROTEIN"/>
    <property type="match status" value="1"/>
</dbReference>
<keyword evidence="2" id="KW-0489">Methyltransferase</keyword>
<dbReference type="Gene3D" id="3.40.50.150">
    <property type="entry name" value="Vaccinia Virus protein VP39"/>
    <property type="match status" value="1"/>
</dbReference>
<dbReference type="Pfam" id="PF05050">
    <property type="entry name" value="Methyltransf_21"/>
    <property type="match status" value="1"/>
</dbReference>
<protein>
    <submittedName>
        <fullName evidence="2">Methyltransferase</fullName>
    </submittedName>
</protein>
<dbReference type="GO" id="GO:0008168">
    <property type="term" value="F:methyltransferase activity"/>
    <property type="evidence" value="ECO:0007669"/>
    <property type="project" value="UniProtKB-KW"/>
</dbReference>
<comment type="caution">
    <text evidence="2">The sequence shown here is derived from an EMBL/GenBank/DDBJ whole genome shotgun (WGS) entry which is preliminary data.</text>
</comment>
<dbReference type="Proteomes" id="UP000195152">
    <property type="component" value="Unassembled WGS sequence"/>
</dbReference>